<dbReference type="Proteomes" id="UP001236014">
    <property type="component" value="Chromosome"/>
</dbReference>
<accession>A0A9Y2IMA1</accession>
<protein>
    <submittedName>
        <fullName evidence="2">Dienelactone hydrolase family protein</fullName>
        <ecNumber evidence="2">3.1.-.-</ecNumber>
    </submittedName>
</protein>
<keyword evidence="2" id="KW-0378">Hydrolase</keyword>
<proteinExistence type="predicted"/>
<dbReference type="Gene3D" id="3.40.50.1820">
    <property type="entry name" value="alpha/beta hydrolase"/>
    <property type="match status" value="1"/>
</dbReference>
<organism evidence="2 3">
    <name type="scientific">Amycolatopsis carbonis</name>
    <dbReference type="NCBI Taxonomy" id="715471"/>
    <lineage>
        <taxon>Bacteria</taxon>
        <taxon>Bacillati</taxon>
        <taxon>Actinomycetota</taxon>
        <taxon>Actinomycetes</taxon>
        <taxon>Pseudonocardiales</taxon>
        <taxon>Pseudonocardiaceae</taxon>
        <taxon>Amycolatopsis</taxon>
    </lineage>
</organism>
<evidence type="ECO:0000313" key="2">
    <source>
        <dbReference type="EMBL" id="WIX81621.1"/>
    </source>
</evidence>
<dbReference type="KEGG" id="acab:QRX50_13100"/>
<dbReference type="GO" id="GO:0016787">
    <property type="term" value="F:hydrolase activity"/>
    <property type="evidence" value="ECO:0007669"/>
    <property type="project" value="UniProtKB-KW"/>
</dbReference>
<evidence type="ECO:0000313" key="3">
    <source>
        <dbReference type="Proteomes" id="UP001236014"/>
    </source>
</evidence>
<gene>
    <name evidence="2" type="ORF">QRX50_13100</name>
</gene>
<dbReference type="AlphaFoldDB" id="A0A9Y2IMA1"/>
<dbReference type="InterPro" id="IPR002925">
    <property type="entry name" value="Dienelactn_hydro"/>
</dbReference>
<dbReference type="PANTHER" id="PTHR46623">
    <property type="entry name" value="CARBOXYMETHYLENEBUTENOLIDASE-RELATED"/>
    <property type="match status" value="1"/>
</dbReference>
<evidence type="ECO:0000259" key="1">
    <source>
        <dbReference type="Pfam" id="PF01738"/>
    </source>
</evidence>
<dbReference type="EC" id="3.1.-.-" evidence="2"/>
<feature type="domain" description="Dienelactone hydrolase" evidence="1">
    <location>
        <begin position="17"/>
        <end position="236"/>
    </location>
</feature>
<name>A0A9Y2IMA1_9PSEU</name>
<dbReference type="EMBL" id="CP127294">
    <property type="protein sequence ID" value="WIX81621.1"/>
    <property type="molecule type" value="Genomic_DNA"/>
</dbReference>
<dbReference type="Pfam" id="PF01738">
    <property type="entry name" value="DLH"/>
    <property type="match status" value="1"/>
</dbReference>
<reference evidence="2 3" key="1">
    <citation type="submission" date="2023-06" db="EMBL/GenBank/DDBJ databases">
        <authorList>
            <person name="Oyuntsetseg B."/>
            <person name="Kim S.B."/>
        </authorList>
    </citation>
    <scope>NUCLEOTIDE SEQUENCE [LARGE SCALE GENOMIC DNA]</scope>
    <source>
        <strain evidence="2 3">2-15</strain>
    </source>
</reference>
<dbReference type="SUPFAM" id="SSF53474">
    <property type="entry name" value="alpha/beta-Hydrolases"/>
    <property type="match status" value="1"/>
</dbReference>
<dbReference type="RefSeq" id="WP_285972208.1">
    <property type="nucleotide sequence ID" value="NZ_CP127294.1"/>
</dbReference>
<dbReference type="PANTHER" id="PTHR46623:SF10">
    <property type="entry name" value="CARBOXYMETHYLENEBUTENOLIDASE HOMOLOG"/>
    <property type="match status" value="1"/>
</dbReference>
<sequence length="243" mass="25981">MSRIAVTITTPDGLCTATLHTPLSAGPAVILYADAAGVRGTFAEMADRLCALGYVVLLPEGYYRTPYAPFDVTTVFTVPEERERLTRLARSVTAEMAVRDTGAYLDFLADRSEVAGSLVGTTGYCMGGRFSLWAAAQYPSRVAAAASFHGGNLAADDPDSPHLLADRMRASVLVAAAESDSAFPAEQFERLREAFVAGGVRHTLETYPAKHGFAVPDNDTYDSAAAERHWAALAALYAENLPR</sequence>
<keyword evidence="3" id="KW-1185">Reference proteome</keyword>
<dbReference type="InterPro" id="IPR051049">
    <property type="entry name" value="Dienelactone_hydrolase-like"/>
</dbReference>
<dbReference type="InterPro" id="IPR029058">
    <property type="entry name" value="AB_hydrolase_fold"/>
</dbReference>